<gene>
    <name evidence="2" type="ORF">Goshw_008968</name>
</gene>
<proteinExistence type="predicted"/>
<keyword evidence="1" id="KW-0175">Coiled coil</keyword>
<dbReference type="AlphaFoldDB" id="A0A7J9MM45"/>
<evidence type="ECO:0000313" key="2">
    <source>
        <dbReference type="EMBL" id="MBA0872193.1"/>
    </source>
</evidence>
<dbReference type="Proteomes" id="UP000593576">
    <property type="component" value="Unassembled WGS sequence"/>
</dbReference>
<name>A0A7J9MM45_GOSSC</name>
<evidence type="ECO:0000256" key="1">
    <source>
        <dbReference type="SAM" id="Coils"/>
    </source>
</evidence>
<evidence type="ECO:0000313" key="3">
    <source>
        <dbReference type="Proteomes" id="UP000593576"/>
    </source>
</evidence>
<comment type="caution">
    <text evidence="2">The sequence shown here is derived from an EMBL/GenBank/DDBJ whole genome shotgun (WGS) entry which is preliminary data.</text>
</comment>
<organism evidence="2 3">
    <name type="scientific">Gossypium schwendimanii</name>
    <name type="common">Cotton</name>
    <dbReference type="NCBI Taxonomy" id="34291"/>
    <lineage>
        <taxon>Eukaryota</taxon>
        <taxon>Viridiplantae</taxon>
        <taxon>Streptophyta</taxon>
        <taxon>Embryophyta</taxon>
        <taxon>Tracheophyta</taxon>
        <taxon>Spermatophyta</taxon>
        <taxon>Magnoliopsida</taxon>
        <taxon>eudicotyledons</taxon>
        <taxon>Gunneridae</taxon>
        <taxon>Pentapetalae</taxon>
        <taxon>rosids</taxon>
        <taxon>malvids</taxon>
        <taxon>Malvales</taxon>
        <taxon>Malvaceae</taxon>
        <taxon>Malvoideae</taxon>
        <taxon>Gossypium</taxon>
    </lineage>
</organism>
<keyword evidence="3" id="KW-1185">Reference proteome</keyword>
<reference evidence="2 3" key="1">
    <citation type="journal article" date="2019" name="Genome Biol. Evol.">
        <title>Insights into the evolution of the New World diploid cottons (Gossypium, subgenus Houzingenia) based on genome sequencing.</title>
        <authorList>
            <person name="Grover C.E."/>
            <person name="Arick M.A. 2nd"/>
            <person name="Thrash A."/>
            <person name="Conover J.L."/>
            <person name="Sanders W.S."/>
            <person name="Peterson D.G."/>
            <person name="Frelichowski J.E."/>
            <person name="Scheffler J.A."/>
            <person name="Scheffler B.E."/>
            <person name="Wendel J.F."/>
        </authorList>
    </citation>
    <scope>NUCLEOTIDE SEQUENCE [LARGE SCALE GENOMIC DNA]</scope>
    <source>
        <strain evidence="2">1</strain>
        <tissue evidence="2">Leaf</tissue>
    </source>
</reference>
<protein>
    <submittedName>
        <fullName evidence="2">Uncharacterized protein</fullName>
    </submittedName>
</protein>
<dbReference type="EMBL" id="JABFAF010000012">
    <property type="protein sequence ID" value="MBA0872193.1"/>
    <property type="molecule type" value="Genomic_DNA"/>
</dbReference>
<sequence length="60" mass="7418">MLLKVRNAEFIDLELSWMKEKLKNNREKILEHETKIKMLEETIRQANLELTRLRKRPRLE</sequence>
<feature type="coiled-coil region" evidence="1">
    <location>
        <begin position="22"/>
        <end position="56"/>
    </location>
</feature>
<accession>A0A7J9MM45</accession>